<dbReference type="STRING" id="28117.BHV66_07365"/>
<evidence type="ECO:0000256" key="1">
    <source>
        <dbReference type="SAM" id="Phobius"/>
    </source>
</evidence>
<keyword evidence="1" id="KW-0472">Membrane</keyword>
<gene>
    <name evidence="2" type="ORF">BHV66_07365</name>
</gene>
<dbReference type="EMBL" id="MNQH01000031">
    <property type="protein sequence ID" value="OKY93896.1"/>
    <property type="molecule type" value="Genomic_DNA"/>
</dbReference>
<feature type="transmembrane region" description="Helical" evidence="1">
    <location>
        <begin position="168"/>
        <end position="187"/>
    </location>
</feature>
<dbReference type="AlphaFoldDB" id="A0A1Q6F4Z3"/>
<dbReference type="GeneID" id="73802348"/>
<sequence length="239" mass="26775">MDKKQKKSLRRHLLVIYIFYFLALAAGFIHSFVPHVSSSLATGWQAASEDIRMQEKHGIAQHTYFLAARLQNAQSDETLFPIETGHASISTEAEYTGVNIYVKTDENSDPTVVRTLNRINYILLLSIPALLAKLSILILVALIINILRKSVRDEQPLPGRIIIYTRAVGFLLILAEVCTGVGSYIYQSTTRTFLEDSPLQVAASFPLNYWNIVMAILVLFSAEVFSIGSRLSEEQKLTI</sequence>
<comment type="caution">
    <text evidence="2">The sequence shown here is derived from an EMBL/GenBank/DDBJ whole genome shotgun (WGS) entry which is preliminary data.</text>
</comment>
<dbReference type="Pfam" id="PF11188">
    <property type="entry name" value="DUF2975"/>
    <property type="match status" value="1"/>
</dbReference>
<dbReference type="RefSeq" id="WP_004327804.1">
    <property type="nucleotide sequence ID" value="NZ_BAAFKT010000006.1"/>
</dbReference>
<keyword evidence="1" id="KW-1133">Transmembrane helix</keyword>
<protein>
    <recommendedName>
        <fullName evidence="4">DUF2975 domain-containing protein</fullName>
    </recommendedName>
</protein>
<reference evidence="2 3" key="1">
    <citation type="journal article" date="2016" name="Nat. Biotechnol.">
        <title>Measurement of bacterial replication rates in microbial communities.</title>
        <authorList>
            <person name="Brown C.T."/>
            <person name="Olm M.R."/>
            <person name="Thomas B.C."/>
            <person name="Banfield J.F."/>
        </authorList>
    </citation>
    <scope>NUCLEOTIDE SEQUENCE [LARGE SCALE GENOMIC DNA]</scope>
    <source>
        <strain evidence="2">CAG:67_53_122</strain>
    </source>
</reference>
<evidence type="ECO:0000313" key="3">
    <source>
        <dbReference type="Proteomes" id="UP000187417"/>
    </source>
</evidence>
<proteinExistence type="predicted"/>
<feature type="transmembrane region" description="Helical" evidence="1">
    <location>
        <begin position="12"/>
        <end position="33"/>
    </location>
</feature>
<name>A0A1Q6F4Z3_9BACT</name>
<dbReference type="Proteomes" id="UP000187417">
    <property type="component" value="Unassembled WGS sequence"/>
</dbReference>
<feature type="transmembrane region" description="Helical" evidence="1">
    <location>
        <begin position="121"/>
        <end position="147"/>
    </location>
</feature>
<evidence type="ECO:0008006" key="4">
    <source>
        <dbReference type="Google" id="ProtNLM"/>
    </source>
</evidence>
<keyword evidence="1" id="KW-0812">Transmembrane</keyword>
<feature type="transmembrane region" description="Helical" evidence="1">
    <location>
        <begin position="207"/>
        <end position="227"/>
    </location>
</feature>
<organism evidence="2 3">
    <name type="scientific">Alistipes putredinis</name>
    <dbReference type="NCBI Taxonomy" id="28117"/>
    <lineage>
        <taxon>Bacteria</taxon>
        <taxon>Pseudomonadati</taxon>
        <taxon>Bacteroidota</taxon>
        <taxon>Bacteroidia</taxon>
        <taxon>Bacteroidales</taxon>
        <taxon>Rikenellaceae</taxon>
        <taxon>Alistipes</taxon>
    </lineage>
</organism>
<evidence type="ECO:0000313" key="2">
    <source>
        <dbReference type="EMBL" id="OKY93896.1"/>
    </source>
</evidence>
<accession>A0A1Q6F4Z3</accession>
<dbReference type="InterPro" id="IPR021354">
    <property type="entry name" value="DUF2975"/>
</dbReference>